<dbReference type="EMBL" id="UIDG01000406">
    <property type="protein sequence ID" value="SUS07574.1"/>
    <property type="molecule type" value="Genomic_DNA"/>
</dbReference>
<protein>
    <submittedName>
        <fullName evidence="1">Uncharacterized protein</fullName>
    </submittedName>
</protein>
<gene>
    <name evidence="1" type="ORF">DF3PB_4640001</name>
</gene>
<sequence length="133" mass="15072">MSRIWESGFGRVATARCQRRRSRGLASEAVWIFHVSPDGRFAYNLAAGKQDDSAELYEFDLTTRTSRKLCRVDELDPHLAGFDTHTGYGSWDDRGRFYFVSFPSPSSPKFRQENAIVTAIDPVRLKQALGLIP</sequence>
<accession>A0A380TIV9</accession>
<evidence type="ECO:0000313" key="1">
    <source>
        <dbReference type="EMBL" id="SUS07574.1"/>
    </source>
</evidence>
<name>A0A380TIV9_9ZZZZ</name>
<proteinExistence type="predicted"/>
<dbReference type="AlphaFoldDB" id="A0A380TIV9"/>
<reference evidence="1" key="1">
    <citation type="submission" date="2018-07" db="EMBL/GenBank/DDBJ databases">
        <authorList>
            <person name="Quirk P.G."/>
            <person name="Krulwich T.A."/>
        </authorList>
    </citation>
    <scope>NUCLEOTIDE SEQUENCE</scope>
</reference>
<organism evidence="1">
    <name type="scientific">metagenome</name>
    <dbReference type="NCBI Taxonomy" id="256318"/>
    <lineage>
        <taxon>unclassified sequences</taxon>
        <taxon>metagenomes</taxon>
    </lineage>
</organism>